<accession>A0A318KMZ0</accession>
<name>A0A318KMZ0_9NEIS</name>
<dbReference type="OrthoDB" id="9847753at2"/>
<dbReference type="AlphaFoldDB" id="A0A318KMZ0"/>
<gene>
    <name evidence="1" type="ORF">DFR34_10811</name>
</gene>
<organism evidence="1 2">
    <name type="scientific">Rivihabitans pingtungensis</name>
    <dbReference type="NCBI Taxonomy" id="1054498"/>
    <lineage>
        <taxon>Bacteria</taxon>
        <taxon>Pseudomonadati</taxon>
        <taxon>Pseudomonadota</taxon>
        <taxon>Betaproteobacteria</taxon>
        <taxon>Neisseriales</taxon>
        <taxon>Aquaspirillaceae</taxon>
        <taxon>Rivihabitans</taxon>
    </lineage>
</organism>
<dbReference type="RefSeq" id="WP_110390580.1">
    <property type="nucleotide sequence ID" value="NZ_QJKI01000008.1"/>
</dbReference>
<protein>
    <submittedName>
        <fullName evidence="1">Uncharacterized protein</fullName>
    </submittedName>
</protein>
<comment type="caution">
    <text evidence="1">The sequence shown here is derived from an EMBL/GenBank/DDBJ whole genome shotgun (WGS) entry which is preliminary data.</text>
</comment>
<dbReference type="EMBL" id="QJKI01000008">
    <property type="protein sequence ID" value="PXX79121.1"/>
    <property type="molecule type" value="Genomic_DNA"/>
</dbReference>
<evidence type="ECO:0000313" key="2">
    <source>
        <dbReference type="Proteomes" id="UP000247555"/>
    </source>
</evidence>
<reference evidence="1 2" key="1">
    <citation type="submission" date="2018-05" db="EMBL/GenBank/DDBJ databases">
        <title>Genomic Encyclopedia of Type Strains, Phase IV (KMG-IV): sequencing the most valuable type-strain genomes for metagenomic binning, comparative biology and taxonomic classification.</title>
        <authorList>
            <person name="Goeker M."/>
        </authorList>
    </citation>
    <scope>NUCLEOTIDE SEQUENCE [LARGE SCALE GENOMIC DNA]</scope>
    <source>
        <strain evidence="1 2">DSM 29661</strain>
    </source>
</reference>
<evidence type="ECO:0000313" key="1">
    <source>
        <dbReference type="EMBL" id="PXX79121.1"/>
    </source>
</evidence>
<keyword evidence="2" id="KW-1185">Reference proteome</keyword>
<sequence length="105" mass="11881">MSDSIHVLPFCRLGQQYQCQARYGFFRNGMPCYLLDILDASGQPVVVAQVHPRDAAQPHRPEELVALMARVADSDWLRGLDEVLARRARGELALPAWFNLGFEQL</sequence>
<dbReference type="Proteomes" id="UP000247555">
    <property type="component" value="Unassembled WGS sequence"/>
</dbReference>
<proteinExistence type="predicted"/>